<comment type="caution">
    <text evidence="1">The sequence shown here is derived from an EMBL/GenBank/DDBJ whole genome shotgun (WGS) entry which is preliminary data.</text>
</comment>
<dbReference type="RefSeq" id="WP_044141716.1">
    <property type="nucleotide sequence ID" value="NZ_JAHHYL010000003.1"/>
</dbReference>
<evidence type="ECO:0000313" key="2">
    <source>
        <dbReference type="Proteomes" id="UP000031978"/>
    </source>
</evidence>
<evidence type="ECO:0000313" key="1">
    <source>
        <dbReference type="EMBL" id="KIL12165.1"/>
    </source>
</evidence>
<organism evidence="1 2">
    <name type="scientific">Bacillus pumilus</name>
    <name type="common">Bacillus mesentericus</name>
    <dbReference type="NCBI Taxonomy" id="1408"/>
    <lineage>
        <taxon>Bacteria</taxon>
        <taxon>Bacillati</taxon>
        <taxon>Bacillota</taxon>
        <taxon>Bacilli</taxon>
        <taxon>Bacillales</taxon>
        <taxon>Bacillaceae</taxon>
        <taxon>Bacillus</taxon>
    </lineage>
</organism>
<accession>A0AB34QR57</accession>
<dbReference type="Proteomes" id="UP000031978">
    <property type="component" value="Unassembled WGS sequence"/>
</dbReference>
<proteinExistence type="predicted"/>
<name>A0AB34QR57_BACPU</name>
<sequence length="376" mass="43119">MSFRKKVKNIVPKVDLQSYMIGIAGGYKSGKTRLWKELIETFYPEQKEAGLLLAFEPGYNTWELDSVIPMHDYDWRFFKGEVVKGLLEEAKNGRVTNVLGIDTADRLMDMATEYILDELNKKYGKKMKTLQEVAETIKGTNGYMLLKQEVWKQIDLLKNAGYGIIWLAWTKEKETTTRDDLKYNSIELKMSKTGADIFESQADLIVTLHNEVTVMDKNGNEIEENLKNKGGKEQAAKHHSTEAYMYFLPSSYIGIGGGRFTDLPEKVPYGVENFLEVFENAVKGQLKKNTKSITELKSEEDQVREEKAKEFVDKVNEPNPNEILEEINSLVSDIERDKKLELSEKFKEAFGEGNYKQLKTVEELTKALEIVKSFLN</sequence>
<dbReference type="Pfam" id="PF13479">
    <property type="entry name" value="AAA_24"/>
    <property type="match status" value="1"/>
</dbReference>
<reference evidence="1 2" key="1">
    <citation type="submission" date="2014-12" db="EMBL/GenBank/DDBJ databases">
        <title>Draft Genome Sequences of Five Spore-Forming Food Isolates of Bacillus pumilus.</title>
        <authorList>
            <person name="de Jong A."/>
            <person name="van Heel A.J."/>
            <person name="Montalban-Lopez M."/>
            <person name="Krawczyk A.O."/>
            <person name="Berendsen E.M."/>
            <person name="Wells-Bennik M."/>
            <person name="Kuipers O.P."/>
        </authorList>
    </citation>
    <scope>NUCLEOTIDE SEQUENCE [LARGE SCALE GENOMIC DNA]</scope>
    <source>
        <strain evidence="1 2">B4127</strain>
    </source>
</reference>
<gene>
    <name evidence="1" type="ORF">B4127_1496</name>
</gene>
<dbReference type="AlphaFoldDB" id="A0AB34QR57"/>
<dbReference type="EMBL" id="JXCL01000040">
    <property type="protein sequence ID" value="KIL12165.1"/>
    <property type="molecule type" value="Genomic_DNA"/>
</dbReference>
<protein>
    <submittedName>
        <fullName evidence="1">Uncharacterized protein</fullName>
    </submittedName>
</protein>